<accession>A0A5P8JW07</accession>
<proteinExistence type="predicted"/>
<name>A0A5P8JW07_9ACTN</name>
<dbReference type="Gene3D" id="2.30.320.10">
    <property type="entry name" value="YwqG-like"/>
    <property type="match status" value="1"/>
</dbReference>
<evidence type="ECO:0000313" key="1">
    <source>
        <dbReference type="EMBL" id="QFQ94966.1"/>
    </source>
</evidence>
<protein>
    <submittedName>
        <fullName evidence="1">DUF1963 domain-containing protein</fullName>
    </submittedName>
</protein>
<dbReference type="InterPro" id="IPR015315">
    <property type="entry name" value="DUF1963"/>
</dbReference>
<dbReference type="Proteomes" id="UP000327294">
    <property type="component" value="Chromosome"/>
</dbReference>
<organism evidence="1 2">
    <name type="scientific">Streptomyces phaeolivaceus</name>
    <dbReference type="NCBI Taxonomy" id="2653200"/>
    <lineage>
        <taxon>Bacteria</taxon>
        <taxon>Bacillati</taxon>
        <taxon>Actinomycetota</taxon>
        <taxon>Actinomycetes</taxon>
        <taxon>Kitasatosporales</taxon>
        <taxon>Streptomycetaceae</taxon>
        <taxon>Streptomyces</taxon>
    </lineage>
</organism>
<dbReference type="Pfam" id="PF09234">
    <property type="entry name" value="DUF1963"/>
    <property type="match status" value="1"/>
</dbReference>
<dbReference type="EMBL" id="CP045096">
    <property type="protein sequence ID" value="QFQ94966.1"/>
    <property type="molecule type" value="Genomic_DNA"/>
</dbReference>
<keyword evidence="2" id="KW-1185">Reference proteome</keyword>
<dbReference type="SUPFAM" id="SSF103032">
    <property type="entry name" value="Hypothetical protein YwqG"/>
    <property type="match status" value="1"/>
</dbReference>
<dbReference type="InterPro" id="IPR035948">
    <property type="entry name" value="YwqG-like_sf"/>
</dbReference>
<sequence>MGLPRAGPTLTADSFAVGGAAVLGADVEHGGGRGHRPRASRFRPPVVMIGARILGGTRSMDAFRDTARGRDLPQDEVERWLGTVRRCPTPGVSGQVPPDGPVVGRIGGLPPMPEGEPVPELPFLAAIDLAALPADATDLPPPKDGTLLFFADTEDPWSGDGWARLVYVPVGTPVS</sequence>
<gene>
    <name evidence="1" type="ORF">F9278_00755</name>
</gene>
<dbReference type="KEGG" id="sphv:F9278_00755"/>
<dbReference type="AlphaFoldDB" id="A0A5P8JW07"/>
<reference evidence="1 2" key="1">
    <citation type="submission" date="2019-10" db="EMBL/GenBank/DDBJ databases">
        <title>Streptomyces sp. strain GY16 isolated from leaves of Broussonetia papyrifera.</title>
        <authorList>
            <person name="Mo P."/>
        </authorList>
    </citation>
    <scope>NUCLEOTIDE SEQUENCE [LARGE SCALE GENOMIC DNA]</scope>
    <source>
        <strain evidence="1 2">GY16</strain>
    </source>
</reference>
<evidence type="ECO:0000313" key="2">
    <source>
        <dbReference type="Proteomes" id="UP000327294"/>
    </source>
</evidence>